<evidence type="ECO:0000256" key="2">
    <source>
        <dbReference type="ARBA" id="ARBA00022485"/>
    </source>
</evidence>
<dbReference type="InterPro" id="IPR010226">
    <property type="entry name" value="NADH_quinone_OxRdtase_chainI"/>
</dbReference>
<keyword evidence="2" id="KW-0004">4Fe-4S</keyword>
<dbReference type="GO" id="GO:0016651">
    <property type="term" value="F:oxidoreductase activity, acting on NAD(P)H"/>
    <property type="evidence" value="ECO:0007669"/>
    <property type="project" value="InterPro"/>
</dbReference>
<evidence type="ECO:0000256" key="1">
    <source>
        <dbReference type="ARBA" id="ARBA00022475"/>
    </source>
</evidence>
<evidence type="ECO:0000259" key="12">
    <source>
        <dbReference type="PROSITE" id="PS51379"/>
    </source>
</evidence>
<keyword evidence="11" id="KW-0472">Membrane</keyword>
<dbReference type="GO" id="GO:0051539">
    <property type="term" value="F:4 iron, 4 sulfur cluster binding"/>
    <property type="evidence" value="ECO:0007669"/>
    <property type="project" value="UniProtKB-KW"/>
</dbReference>
<dbReference type="SUPFAM" id="SSF54862">
    <property type="entry name" value="4Fe-4S ferredoxins"/>
    <property type="match status" value="1"/>
</dbReference>
<evidence type="ECO:0000313" key="13">
    <source>
        <dbReference type="EMBL" id="SDU98122.1"/>
    </source>
</evidence>
<dbReference type="Gene3D" id="3.30.70.3270">
    <property type="match status" value="1"/>
</dbReference>
<evidence type="ECO:0000256" key="7">
    <source>
        <dbReference type="ARBA" id="ARBA00023004"/>
    </source>
</evidence>
<evidence type="ECO:0000256" key="10">
    <source>
        <dbReference type="ARBA" id="ARBA00023075"/>
    </source>
</evidence>
<accession>A0A1H2MYI7</accession>
<name>A0A1H2MYI7_9ACTN</name>
<proteinExistence type="predicted"/>
<evidence type="ECO:0000256" key="4">
    <source>
        <dbReference type="ARBA" id="ARBA00022723"/>
    </source>
</evidence>
<feature type="domain" description="4Fe-4S ferredoxin-type" evidence="12">
    <location>
        <begin position="16"/>
        <end position="45"/>
    </location>
</feature>
<evidence type="ECO:0000256" key="3">
    <source>
        <dbReference type="ARBA" id="ARBA00022719"/>
    </source>
</evidence>
<reference evidence="14" key="1">
    <citation type="submission" date="2016-10" db="EMBL/GenBank/DDBJ databases">
        <authorList>
            <person name="Varghese N."/>
            <person name="Submissions S."/>
        </authorList>
    </citation>
    <scope>NUCLEOTIDE SEQUENCE [LARGE SCALE GENOMIC DNA]</scope>
    <source>
        <strain evidence="14">DSM 21743</strain>
    </source>
</reference>
<protein>
    <submittedName>
        <fullName evidence="13">NADH-quinone oxidoreductase subunit I</fullName>
    </submittedName>
</protein>
<dbReference type="InterPro" id="IPR017900">
    <property type="entry name" value="4Fe4S_Fe_S_CS"/>
</dbReference>
<dbReference type="STRING" id="546874.SAMN04488544_2945"/>
<keyword evidence="8" id="KW-0411">Iron-sulfur</keyword>
<dbReference type="PANTHER" id="PTHR10849:SF24">
    <property type="entry name" value="NADH-QUINONE OXIDOREDUCTASE SUBUNIT I 2"/>
    <property type="match status" value="1"/>
</dbReference>
<evidence type="ECO:0000256" key="6">
    <source>
        <dbReference type="ARBA" id="ARBA00022967"/>
    </source>
</evidence>
<dbReference type="Proteomes" id="UP000198825">
    <property type="component" value="Chromosome I"/>
</dbReference>
<dbReference type="Pfam" id="PF12838">
    <property type="entry name" value="Fer4_7"/>
    <property type="match status" value="1"/>
</dbReference>
<evidence type="ECO:0000256" key="8">
    <source>
        <dbReference type="ARBA" id="ARBA00023014"/>
    </source>
</evidence>
<gene>
    <name evidence="13" type="ORF">SAMN04488544_2945</name>
</gene>
<dbReference type="RefSeq" id="WP_091075723.1">
    <property type="nucleotide sequence ID" value="NZ_LT629799.1"/>
</dbReference>
<dbReference type="EMBL" id="LT629799">
    <property type="protein sequence ID" value="SDU98122.1"/>
    <property type="molecule type" value="Genomic_DNA"/>
</dbReference>
<keyword evidence="6" id="KW-1278">Translocase</keyword>
<feature type="domain" description="4Fe-4S ferredoxin-type" evidence="12">
    <location>
        <begin position="65"/>
        <end position="94"/>
    </location>
</feature>
<dbReference type="GO" id="GO:0046872">
    <property type="term" value="F:metal ion binding"/>
    <property type="evidence" value="ECO:0007669"/>
    <property type="project" value="UniProtKB-KW"/>
</dbReference>
<dbReference type="AlphaFoldDB" id="A0A1H2MYI7"/>
<keyword evidence="9" id="KW-0520">NAD</keyword>
<keyword evidence="3" id="KW-0874">Quinone</keyword>
<dbReference type="OrthoDB" id="9808559at2"/>
<organism evidence="13 14">
    <name type="scientific">Microlunatus sagamiharensis</name>
    <dbReference type="NCBI Taxonomy" id="546874"/>
    <lineage>
        <taxon>Bacteria</taxon>
        <taxon>Bacillati</taxon>
        <taxon>Actinomycetota</taxon>
        <taxon>Actinomycetes</taxon>
        <taxon>Propionibacteriales</taxon>
        <taxon>Propionibacteriaceae</taxon>
        <taxon>Microlunatus</taxon>
    </lineage>
</organism>
<evidence type="ECO:0000256" key="5">
    <source>
        <dbReference type="ARBA" id="ARBA00022737"/>
    </source>
</evidence>
<evidence type="ECO:0000256" key="9">
    <source>
        <dbReference type="ARBA" id="ARBA00023027"/>
    </source>
</evidence>
<keyword evidence="14" id="KW-1185">Reference proteome</keyword>
<keyword evidence="7" id="KW-0408">Iron</keyword>
<keyword evidence="1" id="KW-1003">Cell membrane</keyword>
<dbReference type="PANTHER" id="PTHR10849">
    <property type="entry name" value="NADH DEHYDROGENASE UBIQUINONE IRON-SULFUR PROTEIN 8, MITOCHONDRIAL"/>
    <property type="match status" value="1"/>
</dbReference>
<keyword evidence="5" id="KW-0677">Repeat</keyword>
<dbReference type="PROSITE" id="PS00198">
    <property type="entry name" value="4FE4S_FER_1"/>
    <property type="match status" value="1"/>
</dbReference>
<dbReference type="GO" id="GO:0016020">
    <property type="term" value="C:membrane"/>
    <property type="evidence" value="ECO:0007669"/>
    <property type="project" value="InterPro"/>
</dbReference>
<dbReference type="InterPro" id="IPR017896">
    <property type="entry name" value="4Fe4S_Fe-S-bd"/>
</dbReference>
<keyword evidence="10" id="KW-0830">Ubiquinone</keyword>
<sequence>MSAPEPVVPVGGPAHGRIRLIEPACTSCMLCVRECPVWCISLDSHTEPDPDVPAGARPRTVNVLDHFEIDWGTCMFCGICVEECPFDALEWDDAHPAPAEGSLDLRHGIAELA</sequence>
<evidence type="ECO:0000256" key="11">
    <source>
        <dbReference type="ARBA" id="ARBA00023136"/>
    </source>
</evidence>
<keyword evidence="4" id="KW-0479">Metal-binding</keyword>
<dbReference type="GO" id="GO:0048038">
    <property type="term" value="F:quinone binding"/>
    <property type="evidence" value="ECO:0007669"/>
    <property type="project" value="UniProtKB-KW"/>
</dbReference>
<evidence type="ECO:0000313" key="14">
    <source>
        <dbReference type="Proteomes" id="UP000198825"/>
    </source>
</evidence>
<dbReference type="PROSITE" id="PS51379">
    <property type="entry name" value="4FE4S_FER_2"/>
    <property type="match status" value="2"/>
</dbReference>